<dbReference type="CDD" id="cd18807">
    <property type="entry name" value="SF1_C_UvrD"/>
    <property type="match status" value="1"/>
</dbReference>
<keyword evidence="6 14" id="KW-0067">ATP-binding</keyword>
<evidence type="ECO:0000259" key="15">
    <source>
        <dbReference type="PROSITE" id="PS51198"/>
    </source>
</evidence>
<evidence type="ECO:0000256" key="13">
    <source>
        <dbReference type="ARBA" id="ARBA00048988"/>
    </source>
</evidence>
<keyword evidence="4 14" id="KW-0378">Hydrolase</keyword>
<dbReference type="GO" id="GO:0016887">
    <property type="term" value="F:ATP hydrolysis activity"/>
    <property type="evidence" value="ECO:0007669"/>
    <property type="project" value="RHEA"/>
</dbReference>
<dbReference type="Pfam" id="PF21196">
    <property type="entry name" value="PcrA_UvrD_tudor"/>
    <property type="match status" value="1"/>
</dbReference>
<evidence type="ECO:0000313" key="17">
    <source>
        <dbReference type="EMBL" id="TQV72111.1"/>
    </source>
</evidence>
<keyword evidence="18" id="KW-1185">Reference proteome</keyword>
<dbReference type="AlphaFoldDB" id="A0A545T4G2"/>
<dbReference type="PROSITE" id="PS51198">
    <property type="entry name" value="UVRD_HELICASE_ATP_BIND"/>
    <property type="match status" value="1"/>
</dbReference>
<dbReference type="SUPFAM" id="SSF52540">
    <property type="entry name" value="P-loop containing nucleoside triphosphate hydrolases"/>
    <property type="match status" value="1"/>
</dbReference>
<dbReference type="GO" id="GO:0005829">
    <property type="term" value="C:cytosol"/>
    <property type="evidence" value="ECO:0007669"/>
    <property type="project" value="TreeGrafter"/>
</dbReference>
<evidence type="ECO:0000256" key="14">
    <source>
        <dbReference type="PROSITE-ProRule" id="PRU00560"/>
    </source>
</evidence>
<comment type="catalytic activity">
    <reaction evidence="10">
        <text>Couples ATP hydrolysis with the unwinding of duplex DNA by translocating in the 3'-5' direction.</text>
        <dbReference type="EC" id="5.6.2.4"/>
    </reaction>
</comment>
<dbReference type="Gene3D" id="1.10.10.160">
    <property type="match status" value="1"/>
</dbReference>
<dbReference type="GO" id="GO:0003677">
    <property type="term" value="F:DNA binding"/>
    <property type="evidence" value="ECO:0007669"/>
    <property type="project" value="UniProtKB-KW"/>
</dbReference>
<dbReference type="EMBL" id="VIKR01000005">
    <property type="protein sequence ID" value="TQV72111.1"/>
    <property type="molecule type" value="Genomic_DNA"/>
</dbReference>
<dbReference type="GO" id="GO:0009314">
    <property type="term" value="P:response to radiation"/>
    <property type="evidence" value="ECO:0007669"/>
    <property type="project" value="UniProtKB-ARBA"/>
</dbReference>
<proteinExistence type="inferred from homology"/>
<accession>A0A545T4G2</accession>
<evidence type="ECO:0000256" key="12">
    <source>
        <dbReference type="ARBA" id="ARBA00034923"/>
    </source>
</evidence>
<dbReference type="InterPro" id="IPR014016">
    <property type="entry name" value="UvrD-like_ATP-bd"/>
</dbReference>
<evidence type="ECO:0000256" key="6">
    <source>
        <dbReference type="ARBA" id="ARBA00022840"/>
    </source>
</evidence>
<dbReference type="CDD" id="cd17932">
    <property type="entry name" value="DEXQc_UvrD"/>
    <property type="match status" value="1"/>
</dbReference>
<evidence type="ECO:0000259" key="16">
    <source>
        <dbReference type="PROSITE" id="PS51217"/>
    </source>
</evidence>
<dbReference type="InterPro" id="IPR014017">
    <property type="entry name" value="DNA_helicase_UvrD-like_C"/>
</dbReference>
<dbReference type="Pfam" id="PF13361">
    <property type="entry name" value="UvrD_C"/>
    <property type="match status" value="1"/>
</dbReference>
<dbReference type="EC" id="5.6.2.4" evidence="11"/>
<keyword evidence="7" id="KW-0238">DNA-binding</keyword>
<name>A0A545T4G2_9GAMM</name>
<feature type="binding site" evidence="14">
    <location>
        <begin position="29"/>
        <end position="36"/>
    </location>
    <ligand>
        <name>ATP</name>
        <dbReference type="ChEBI" id="CHEBI:30616"/>
    </ligand>
</feature>
<dbReference type="OrthoDB" id="9806690at2"/>
<dbReference type="NCBIfam" id="NF008743">
    <property type="entry name" value="PRK11773.1"/>
    <property type="match status" value="1"/>
</dbReference>
<evidence type="ECO:0000256" key="3">
    <source>
        <dbReference type="ARBA" id="ARBA00022763"/>
    </source>
</evidence>
<reference evidence="17 18" key="1">
    <citation type="submission" date="2019-06" db="EMBL/GenBank/DDBJ databases">
        <title>Draft genome of Aliikangiella marina GYP-15.</title>
        <authorList>
            <person name="Wang G."/>
        </authorList>
    </citation>
    <scope>NUCLEOTIDE SEQUENCE [LARGE SCALE GENOMIC DNA]</scope>
    <source>
        <strain evidence="17 18">GYP-15</strain>
    </source>
</reference>
<dbReference type="GO" id="GO:0043138">
    <property type="term" value="F:3'-5' DNA helicase activity"/>
    <property type="evidence" value="ECO:0007669"/>
    <property type="project" value="UniProtKB-EC"/>
</dbReference>
<dbReference type="PROSITE" id="PS51217">
    <property type="entry name" value="UVRD_HELICASE_CTER"/>
    <property type="match status" value="1"/>
</dbReference>
<dbReference type="InterPro" id="IPR027417">
    <property type="entry name" value="P-loop_NTPase"/>
</dbReference>
<keyword evidence="2 14" id="KW-0547">Nucleotide-binding</keyword>
<dbReference type="InterPro" id="IPR013986">
    <property type="entry name" value="DExx_box_DNA_helicase_dom_sf"/>
</dbReference>
<organism evidence="17 18">
    <name type="scientific">Aliikangiella marina</name>
    <dbReference type="NCBI Taxonomy" id="1712262"/>
    <lineage>
        <taxon>Bacteria</taxon>
        <taxon>Pseudomonadati</taxon>
        <taxon>Pseudomonadota</taxon>
        <taxon>Gammaproteobacteria</taxon>
        <taxon>Oceanospirillales</taxon>
        <taxon>Pleioneaceae</taxon>
        <taxon>Aliikangiella</taxon>
    </lineage>
</organism>
<dbReference type="Pfam" id="PF00580">
    <property type="entry name" value="UvrD-helicase"/>
    <property type="match status" value="1"/>
</dbReference>
<dbReference type="FunFam" id="1.10.10.160:FF:000001">
    <property type="entry name" value="ATP-dependent DNA helicase"/>
    <property type="match status" value="1"/>
</dbReference>
<evidence type="ECO:0000256" key="11">
    <source>
        <dbReference type="ARBA" id="ARBA00034808"/>
    </source>
</evidence>
<evidence type="ECO:0000256" key="2">
    <source>
        <dbReference type="ARBA" id="ARBA00022741"/>
    </source>
</evidence>
<evidence type="ECO:0000256" key="7">
    <source>
        <dbReference type="ARBA" id="ARBA00023125"/>
    </source>
</evidence>
<keyword evidence="8" id="KW-0234">DNA repair</keyword>
<dbReference type="Gene3D" id="1.10.486.10">
    <property type="entry name" value="PCRA, domain 4"/>
    <property type="match status" value="1"/>
</dbReference>
<keyword evidence="5 14" id="KW-0347">Helicase</keyword>
<keyword evidence="9" id="KW-0413">Isomerase</keyword>
<comment type="similarity">
    <text evidence="1">Belongs to the helicase family. UvrD subfamily.</text>
</comment>
<comment type="caution">
    <text evidence="17">The sequence shown here is derived from an EMBL/GenBank/DDBJ whole genome shotgun (WGS) entry which is preliminary data.</text>
</comment>
<dbReference type="GO" id="GO:0033202">
    <property type="term" value="C:DNA helicase complex"/>
    <property type="evidence" value="ECO:0007669"/>
    <property type="project" value="TreeGrafter"/>
</dbReference>
<evidence type="ECO:0000256" key="8">
    <source>
        <dbReference type="ARBA" id="ARBA00023204"/>
    </source>
</evidence>
<dbReference type="GO" id="GO:0000725">
    <property type="term" value="P:recombinational repair"/>
    <property type="evidence" value="ECO:0007669"/>
    <property type="project" value="TreeGrafter"/>
</dbReference>
<keyword evidence="3" id="KW-0227">DNA damage</keyword>
<evidence type="ECO:0000256" key="10">
    <source>
        <dbReference type="ARBA" id="ARBA00034617"/>
    </source>
</evidence>
<comment type="catalytic activity">
    <reaction evidence="13">
        <text>ATP + H2O = ADP + phosphate + H(+)</text>
        <dbReference type="Rhea" id="RHEA:13065"/>
        <dbReference type="ChEBI" id="CHEBI:15377"/>
        <dbReference type="ChEBI" id="CHEBI:15378"/>
        <dbReference type="ChEBI" id="CHEBI:30616"/>
        <dbReference type="ChEBI" id="CHEBI:43474"/>
        <dbReference type="ChEBI" id="CHEBI:456216"/>
        <dbReference type="EC" id="5.6.2.4"/>
    </reaction>
</comment>
<dbReference type="Gene3D" id="3.40.50.300">
    <property type="entry name" value="P-loop containing nucleotide triphosphate hydrolases"/>
    <property type="match status" value="2"/>
</dbReference>
<evidence type="ECO:0000256" key="1">
    <source>
        <dbReference type="ARBA" id="ARBA00009922"/>
    </source>
</evidence>
<feature type="domain" description="UvrD-like helicase ATP-binding" evidence="15">
    <location>
        <begin position="8"/>
        <end position="286"/>
    </location>
</feature>
<dbReference type="RefSeq" id="WP_142943439.1">
    <property type="nucleotide sequence ID" value="NZ_VIKR01000005.1"/>
</dbReference>
<evidence type="ECO:0000313" key="18">
    <source>
        <dbReference type="Proteomes" id="UP000317839"/>
    </source>
</evidence>
<feature type="domain" description="UvrD-like helicase C-terminal" evidence="16">
    <location>
        <begin position="287"/>
        <end position="563"/>
    </location>
</feature>
<dbReference type="GO" id="GO:0005524">
    <property type="term" value="F:ATP binding"/>
    <property type="evidence" value="ECO:0007669"/>
    <property type="project" value="UniProtKB-UniRule"/>
</dbReference>
<dbReference type="PANTHER" id="PTHR11070">
    <property type="entry name" value="UVRD / RECB / PCRA DNA HELICASE FAMILY MEMBER"/>
    <property type="match status" value="1"/>
</dbReference>
<evidence type="ECO:0000256" key="9">
    <source>
        <dbReference type="ARBA" id="ARBA00023235"/>
    </source>
</evidence>
<evidence type="ECO:0000256" key="5">
    <source>
        <dbReference type="ARBA" id="ARBA00022806"/>
    </source>
</evidence>
<gene>
    <name evidence="17" type="primary">uvrD</name>
    <name evidence="17" type="synonym">mutU</name>
    <name evidence="17" type="synonym">recL</name>
    <name evidence="17" type="ORF">FLL45_17980</name>
</gene>
<protein>
    <recommendedName>
        <fullName evidence="11">DNA 3'-5' helicase</fullName>
        <ecNumber evidence="11">5.6.2.4</ecNumber>
    </recommendedName>
    <alternativeName>
        <fullName evidence="12">DNA 3'-5' helicase II</fullName>
    </alternativeName>
</protein>
<dbReference type="Proteomes" id="UP000317839">
    <property type="component" value="Unassembled WGS sequence"/>
</dbReference>
<sequence length="719" mass="82235">MDVTPILDGLNKAQREAVSSPDAALLVLAGAGSGKTRVLVHRIAWLISVEQLSPHCIIAVTFTNKAAQEMRGRVENLLGHSASAMWIGTFHGLAHRLLRAHARDANLPDTFQILDSDDQLRVIKRVMKEMNLDDTEWPPKQAQWFINKQKDEGKRPKDIKHQGDLFTSVHCKVYFQYEEACKIGGLVDFGELLLRTYELLRDNQHLRDHYQQRFQHLLVDEFQDTNGIQYAWLKLISNKDCGVTIVGDDDQSIYGWRGAKIENIQRFDRDYADVKTIRLEQNYRSTGTILKAANAVIANNQERMGKNLWTEDDEGEPISLYAAFNEQEEARFISSRINEWHEDGNAFADCAILYRSNAQSRVLEEYLLQRQIPYRIYGGLKFFERAEVKDTLAYLRLMYNHQDDAAFERVVNTPPRGLGQKSVEKIRETARAEQTNLWQAAWKVVEDKQLSPKANGALLMFLELIKQGYQEFHELPLEEQIQLTIEASNLMEMYAKEKGEKALARKENLAELASAAREFDVDDYPELSPMTAFLAHASLEAGDTQAEQYEDCVQLMTLHSAKGLEFPLVFIAGMEEKLFPHMMSMDEPDKLEEERRLAYVGITRAMKKLYLLYAEKRRLWGKDTYPAVSRFIREIPAQLKEEVRLNSQIATPTFSSGATQDVVNDGIEFKLGQMVNHPKWGSGVILNFEGEGDRTVVHVSFDCGESKRLMLAYARLEAL</sequence>
<dbReference type="FunFam" id="3.40.50.300:FF:001201">
    <property type="entry name" value="ATP-dependent DNA helicase UvrD2"/>
    <property type="match status" value="1"/>
</dbReference>
<evidence type="ECO:0000256" key="4">
    <source>
        <dbReference type="ARBA" id="ARBA00022801"/>
    </source>
</evidence>
<dbReference type="InterPro" id="IPR000212">
    <property type="entry name" value="DNA_helicase_UvrD/REP"/>
</dbReference>
<dbReference type="PANTHER" id="PTHR11070:SF2">
    <property type="entry name" value="ATP-DEPENDENT DNA HELICASE SRS2"/>
    <property type="match status" value="1"/>
</dbReference>